<accession>A0A0F9J223</accession>
<dbReference type="AlphaFoldDB" id="A0A0F9J223"/>
<comment type="caution">
    <text evidence="1">The sequence shown here is derived from an EMBL/GenBank/DDBJ whole genome shotgun (WGS) entry which is preliminary data.</text>
</comment>
<dbReference type="Gene3D" id="1.10.10.10">
    <property type="entry name" value="Winged helix-like DNA-binding domain superfamily/Winged helix DNA-binding domain"/>
    <property type="match status" value="1"/>
</dbReference>
<name>A0A0F9J223_9ZZZZ</name>
<reference evidence="1" key="1">
    <citation type="journal article" date="2015" name="Nature">
        <title>Complex archaea that bridge the gap between prokaryotes and eukaryotes.</title>
        <authorList>
            <person name="Spang A."/>
            <person name="Saw J.H."/>
            <person name="Jorgensen S.L."/>
            <person name="Zaremba-Niedzwiedzka K."/>
            <person name="Martijn J."/>
            <person name="Lind A.E."/>
            <person name="van Eijk R."/>
            <person name="Schleper C."/>
            <person name="Guy L."/>
            <person name="Ettema T.J."/>
        </authorList>
    </citation>
    <scope>NUCLEOTIDE SEQUENCE</scope>
</reference>
<evidence type="ECO:0000313" key="1">
    <source>
        <dbReference type="EMBL" id="KKL99950.1"/>
    </source>
</evidence>
<dbReference type="EMBL" id="LAZR01017547">
    <property type="protein sequence ID" value="KKL99950.1"/>
    <property type="molecule type" value="Genomic_DNA"/>
</dbReference>
<proteinExistence type="predicted"/>
<evidence type="ECO:0008006" key="2">
    <source>
        <dbReference type="Google" id="ProtNLM"/>
    </source>
</evidence>
<dbReference type="InterPro" id="IPR036388">
    <property type="entry name" value="WH-like_DNA-bd_sf"/>
</dbReference>
<organism evidence="1">
    <name type="scientific">marine sediment metagenome</name>
    <dbReference type="NCBI Taxonomy" id="412755"/>
    <lineage>
        <taxon>unclassified sequences</taxon>
        <taxon>metagenomes</taxon>
        <taxon>ecological metagenomes</taxon>
    </lineage>
</organism>
<protein>
    <recommendedName>
        <fullName evidence="2">HTH arsR-type domain-containing protein</fullName>
    </recommendedName>
</protein>
<gene>
    <name evidence="1" type="ORF">LCGC14_1809320</name>
</gene>
<sequence>MDKPQVPPDLWEQMDSVRVKVLTPEQPSGTFTVNQYADKYKMPYRTASDHLRRLLRAGEIDTAGKSIRGKNFYRMVSK</sequence>